<feature type="chain" id="PRO_5011557656" description="DUF2780 domain-containing protein" evidence="1">
    <location>
        <begin position="32"/>
        <end position="175"/>
    </location>
</feature>
<proteinExistence type="predicted"/>
<protein>
    <recommendedName>
        <fullName evidence="4">DUF2780 domain-containing protein</fullName>
    </recommendedName>
</protein>
<keyword evidence="1" id="KW-0732">Signal</keyword>
<evidence type="ECO:0000313" key="3">
    <source>
        <dbReference type="Proteomes" id="UP000198854"/>
    </source>
</evidence>
<keyword evidence="3" id="KW-1185">Reference proteome</keyword>
<dbReference type="OrthoDB" id="8546843at2"/>
<name>A0A1G8FS49_9VIBR</name>
<dbReference type="EMBL" id="FNDD01000032">
    <property type="protein sequence ID" value="SDH84940.1"/>
    <property type="molecule type" value="Genomic_DNA"/>
</dbReference>
<dbReference type="AlphaFoldDB" id="A0A1G8FS49"/>
<dbReference type="STRING" id="861298.SAMN04488136_13220"/>
<accession>A0A1G8FS49</accession>
<dbReference type="InterPro" id="IPR021302">
    <property type="entry name" value="DUF2780_VcgC/VcgE"/>
</dbReference>
<evidence type="ECO:0008006" key="4">
    <source>
        <dbReference type="Google" id="ProtNLM"/>
    </source>
</evidence>
<dbReference type="Proteomes" id="UP000198854">
    <property type="component" value="Unassembled WGS sequence"/>
</dbReference>
<reference evidence="2 3" key="1">
    <citation type="submission" date="2016-10" db="EMBL/GenBank/DDBJ databases">
        <authorList>
            <person name="de Groot N.N."/>
        </authorList>
    </citation>
    <scope>NUCLEOTIDE SEQUENCE [LARGE SCALE GENOMIC DNA]</scope>
    <source>
        <strain evidence="2 3">CGMCC 1.10228</strain>
    </source>
</reference>
<evidence type="ECO:0000256" key="1">
    <source>
        <dbReference type="SAM" id="SignalP"/>
    </source>
</evidence>
<feature type="signal peptide" evidence="1">
    <location>
        <begin position="1"/>
        <end position="31"/>
    </location>
</feature>
<dbReference type="Pfam" id="PF11075">
    <property type="entry name" value="DUF2780"/>
    <property type="match status" value="1"/>
</dbReference>
<sequence>MPDKERESVMKPTLLRSLLITSLVTALPIQAASIDFSNTDQTSISNAINSALEQVQGNTELTNDLSNQLNVSPMQAAGGAGALLALAQNNLGQNENEQLGEILPGVDQLTSLNLSGTSNLLSSVNSLSDVNRTFSELGLDTEMLEQYAPLLLEYLKQHKANQDLLTSLSALWGVK</sequence>
<gene>
    <name evidence="2" type="ORF">SAMN04488136_13220</name>
</gene>
<evidence type="ECO:0000313" key="2">
    <source>
        <dbReference type="EMBL" id="SDH84940.1"/>
    </source>
</evidence>
<organism evidence="2 3">
    <name type="scientific">Vibrio xiamenensis</name>
    <dbReference type="NCBI Taxonomy" id="861298"/>
    <lineage>
        <taxon>Bacteria</taxon>
        <taxon>Pseudomonadati</taxon>
        <taxon>Pseudomonadota</taxon>
        <taxon>Gammaproteobacteria</taxon>
        <taxon>Vibrionales</taxon>
        <taxon>Vibrionaceae</taxon>
        <taxon>Vibrio</taxon>
    </lineage>
</organism>